<keyword evidence="3" id="KW-0645">Protease</keyword>
<dbReference type="AlphaFoldDB" id="A0A9X2KNE1"/>
<dbReference type="InterPro" id="IPR050626">
    <property type="entry name" value="Peptidase_M16"/>
</dbReference>
<dbReference type="InterPro" id="IPR011249">
    <property type="entry name" value="Metalloenz_LuxS/M16"/>
</dbReference>
<proteinExistence type="inferred from homology"/>
<evidence type="ECO:0000256" key="4">
    <source>
        <dbReference type="ARBA" id="ARBA00022723"/>
    </source>
</evidence>
<sequence>MVSFPRVRPLALSLLAATLALSGLAPLRGQDAAPAPAVQVDKTPWLYKGSDIPHDPEWRFGTLPNGLRYAVRKNGVPPGQVAVRLRMDVGSLHERESEKGFAHLLEHLSFRGSSKVPDGESKRVWQRLGVTFGSDSNASTTPVSTTYKLDLPDANETSLDQSMMILADMMAAPGITPAALTAERPVVLAEQRERLNPQARVSDAQRELMFAGQLFGERPVIGTTATLNGASADTVKAFHQRWYRPERATLVVVGDLDPALFERMIAKHFASWKGVGPAPANPDFGKPDPAKPTSAALVEPTMPPMVSMAVLRPWTVFEDTIVFNQERMIDFVALRIINRRLESRARAGSSFIGAGADLSDAVRSANVTSIQVVPIGEDWESAVKEVRAVIADALVNAPTQAEIDREVAEIDSGMRNSIATAAVQAGSRRADNLVEAIDINEVTTSEQASYDIFTGAKTKGMFTPDRVLASTKRILQGVATRAIVTTRTPDSNVQTKLAAVLAADVSGLAGTRKAARSVTFASLPKLGAPGKVAERTVAVTEPKIERVRFANGSTLLLFQNPGEVGRVYVNVRFGRGMQALPAGRQTPAWAGDMALVASGIAAPGGVLGQEEIDQLTGDRQIQLGFGIGDDAFQLSGQTSPADLEDQLKLIAAKLQSPGWDPKPIARARAVAVTGYAATSSSPDAVIGRDLERLLRGGDPRWGTPPLAEIEKLNAKDFRTFWEPLLASGPIEVQIFGDIDPEKAIEAARKTIGAMKPRKDAPAASPTVAFPTHNAAPLVLRHTGQPDQAAAVIAWQAGGGADNITESRKLEILAAVMRDRILDRIRSAEGASYSPTVISQWPVGQPGGGRIMALTLIPPDRVDLFFRVAREIAADLIAKPIETDELRRAMVPTAQMVVRRSSGNPFWMQQTEGGTRDPRRLAAINTIARDYGATTPLELQALAAKYLAPQKDWSLVVLPEEKKVAEAR</sequence>
<dbReference type="InterPro" id="IPR007863">
    <property type="entry name" value="Peptidase_M16_C"/>
</dbReference>
<dbReference type="Proteomes" id="UP001139451">
    <property type="component" value="Unassembled WGS sequence"/>
</dbReference>
<name>A0A9X2KNE1_9SPHN</name>
<evidence type="ECO:0000256" key="6">
    <source>
        <dbReference type="ARBA" id="ARBA00022833"/>
    </source>
</evidence>
<keyword evidence="13" id="KW-1185">Reference proteome</keyword>
<organism evidence="12 13">
    <name type="scientific">Sphingomonas tagetis</name>
    <dbReference type="NCBI Taxonomy" id="2949092"/>
    <lineage>
        <taxon>Bacteria</taxon>
        <taxon>Pseudomonadati</taxon>
        <taxon>Pseudomonadota</taxon>
        <taxon>Alphaproteobacteria</taxon>
        <taxon>Sphingomonadales</taxon>
        <taxon>Sphingomonadaceae</taxon>
        <taxon>Sphingomonas</taxon>
    </lineage>
</organism>
<feature type="chain" id="PRO_5040843486" evidence="9">
    <location>
        <begin position="26"/>
        <end position="967"/>
    </location>
</feature>
<dbReference type="SUPFAM" id="SSF63411">
    <property type="entry name" value="LuxS/MPP-like metallohydrolase"/>
    <property type="match status" value="3"/>
</dbReference>
<protein>
    <submittedName>
        <fullName evidence="12">Insulinase family protein</fullName>
    </submittedName>
</protein>
<evidence type="ECO:0000256" key="7">
    <source>
        <dbReference type="ARBA" id="ARBA00023049"/>
    </source>
</evidence>
<evidence type="ECO:0000313" key="12">
    <source>
        <dbReference type="EMBL" id="MCP3729568.1"/>
    </source>
</evidence>
<evidence type="ECO:0000256" key="9">
    <source>
        <dbReference type="SAM" id="SignalP"/>
    </source>
</evidence>
<keyword evidence="4" id="KW-0479">Metal-binding</keyword>
<dbReference type="PANTHER" id="PTHR43690">
    <property type="entry name" value="NARDILYSIN"/>
    <property type="match status" value="1"/>
</dbReference>
<evidence type="ECO:0000259" key="11">
    <source>
        <dbReference type="Pfam" id="PF05193"/>
    </source>
</evidence>
<evidence type="ECO:0000256" key="5">
    <source>
        <dbReference type="ARBA" id="ARBA00022801"/>
    </source>
</evidence>
<dbReference type="InterPro" id="IPR011765">
    <property type="entry name" value="Pept_M16_N"/>
</dbReference>
<dbReference type="PROSITE" id="PS00143">
    <property type="entry name" value="INSULINASE"/>
    <property type="match status" value="1"/>
</dbReference>
<feature type="domain" description="Peptidase M16 C-terminal" evidence="11">
    <location>
        <begin position="711"/>
        <end position="888"/>
    </location>
</feature>
<keyword evidence="7" id="KW-0482">Metalloprotease</keyword>
<dbReference type="RefSeq" id="WP_254291552.1">
    <property type="nucleotide sequence ID" value="NZ_JAMLDX010000002.1"/>
</dbReference>
<feature type="signal peptide" evidence="9">
    <location>
        <begin position="1"/>
        <end position="25"/>
    </location>
</feature>
<reference evidence="12" key="1">
    <citation type="submission" date="2022-05" db="EMBL/GenBank/DDBJ databases">
        <title>Sphingomonas sp. strain MG17 Genome sequencing and assembly.</title>
        <authorList>
            <person name="Kim I."/>
        </authorList>
    </citation>
    <scope>NUCLEOTIDE SEQUENCE</scope>
    <source>
        <strain evidence="12">MG17</strain>
    </source>
</reference>
<evidence type="ECO:0000256" key="3">
    <source>
        <dbReference type="ARBA" id="ARBA00022670"/>
    </source>
</evidence>
<dbReference type="Pfam" id="PF05193">
    <property type="entry name" value="Peptidase_M16_C"/>
    <property type="match status" value="2"/>
</dbReference>
<accession>A0A9X2KNE1</accession>
<dbReference type="EMBL" id="JAMLDX010000002">
    <property type="protein sequence ID" value="MCP3729568.1"/>
    <property type="molecule type" value="Genomic_DNA"/>
</dbReference>
<comment type="cofactor">
    <cofactor evidence="1">
        <name>Zn(2+)</name>
        <dbReference type="ChEBI" id="CHEBI:29105"/>
    </cofactor>
</comment>
<dbReference type="GO" id="GO:0004222">
    <property type="term" value="F:metalloendopeptidase activity"/>
    <property type="evidence" value="ECO:0007669"/>
    <property type="project" value="InterPro"/>
</dbReference>
<evidence type="ECO:0000256" key="8">
    <source>
        <dbReference type="RuleBase" id="RU004447"/>
    </source>
</evidence>
<dbReference type="GO" id="GO:0046872">
    <property type="term" value="F:metal ion binding"/>
    <property type="evidence" value="ECO:0007669"/>
    <property type="project" value="UniProtKB-KW"/>
</dbReference>
<dbReference type="GO" id="GO:0006508">
    <property type="term" value="P:proteolysis"/>
    <property type="evidence" value="ECO:0007669"/>
    <property type="project" value="UniProtKB-KW"/>
</dbReference>
<keyword evidence="6" id="KW-0862">Zinc</keyword>
<dbReference type="Pfam" id="PF00675">
    <property type="entry name" value="Peptidase_M16"/>
    <property type="match status" value="1"/>
</dbReference>
<evidence type="ECO:0000256" key="2">
    <source>
        <dbReference type="ARBA" id="ARBA00007261"/>
    </source>
</evidence>
<evidence type="ECO:0000313" key="13">
    <source>
        <dbReference type="Proteomes" id="UP001139451"/>
    </source>
</evidence>
<comment type="similarity">
    <text evidence="2 8">Belongs to the peptidase M16 family.</text>
</comment>
<evidence type="ECO:0000256" key="1">
    <source>
        <dbReference type="ARBA" id="ARBA00001947"/>
    </source>
</evidence>
<feature type="domain" description="Peptidase M16 N-terminal" evidence="10">
    <location>
        <begin position="80"/>
        <end position="193"/>
    </location>
</feature>
<dbReference type="InterPro" id="IPR001431">
    <property type="entry name" value="Pept_M16_Zn_BS"/>
</dbReference>
<dbReference type="Gene3D" id="3.30.830.10">
    <property type="entry name" value="Metalloenzyme, LuxS/M16 peptidase-like"/>
    <property type="match status" value="3"/>
</dbReference>
<keyword evidence="9" id="KW-0732">Signal</keyword>
<gene>
    <name evidence="12" type="ORF">M9978_03925</name>
</gene>
<keyword evidence="5" id="KW-0378">Hydrolase</keyword>
<evidence type="ECO:0000259" key="10">
    <source>
        <dbReference type="Pfam" id="PF00675"/>
    </source>
</evidence>
<dbReference type="PANTHER" id="PTHR43690:SF17">
    <property type="entry name" value="PROTEIN YHJJ"/>
    <property type="match status" value="1"/>
</dbReference>
<comment type="caution">
    <text evidence="12">The sequence shown here is derived from an EMBL/GenBank/DDBJ whole genome shotgun (WGS) entry which is preliminary data.</text>
</comment>
<feature type="domain" description="Peptidase M16 C-terminal" evidence="11">
    <location>
        <begin position="231"/>
        <end position="408"/>
    </location>
</feature>